<keyword evidence="1" id="KW-1133">Transmembrane helix</keyword>
<feature type="transmembrane region" description="Helical" evidence="1">
    <location>
        <begin position="31"/>
        <end position="48"/>
    </location>
</feature>
<evidence type="ECO:0000313" key="3">
    <source>
        <dbReference type="Proteomes" id="UP001224122"/>
    </source>
</evidence>
<feature type="transmembrane region" description="Helical" evidence="1">
    <location>
        <begin position="6"/>
        <end position="24"/>
    </location>
</feature>
<protein>
    <recommendedName>
        <fullName evidence="4">Histidine kinase N-terminal 7TM region domain-containing protein</fullName>
    </recommendedName>
</protein>
<evidence type="ECO:0000256" key="1">
    <source>
        <dbReference type="SAM" id="Phobius"/>
    </source>
</evidence>
<feature type="transmembrane region" description="Helical" evidence="1">
    <location>
        <begin position="63"/>
        <end position="83"/>
    </location>
</feature>
<dbReference type="Proteomes" id="UP001224122">
    <property type="component" value="Unassembled WGS sequence"/>
</dbReference>
<evidence type="ECO:0000313" key="2">
    <source>
        <dbReference type="EMBL" id="MDQ0201551.1"/>
    </source>
</evidence>
<name>A0ABT9Y1C8_9BACI</name>
<feature type="transmembrane region" description="Helical" evidence="1">
    <location>
        <begin position="95"/>
        <end position="117"/>
    </location>
</feature>
<sequence>MGFAVFFFLSWLIVAIFIVMQKRLSIVENTFVFLILLIVTINVSWIAGDELKLIIRTKSSMNYTAYLLNRSIIMPMVLITQLNMLQRCKTVTMKILNIVSAVIIMLGLSVLSNIFNIEKYTKWNYGYDVVYFVILLLIAYSSYKAIRKASQNVVEYS</sequence>
<comment type="caution">
    <text evidence="2">The sequence shown here is derived from an EMBL/GenBank/DDBJ whole genome shotgun (WGS) entry which is preliminary data.</text>
</comment>
<dbReference type="EMBL" id="JAUSTW010000010">
    <property type="protein sequence ID" value="MDQ0201551.1"/>
    <property type="molecule type" value="Genomic_DNA"/>
</dbReference>
<gene>
    <name evidence="2" type="ORF">J2S10_004759</name>
</gene>
<accession>A0ABT9Y1C8</accession>
<keyword evidence="3" id="KW-1185">Reference proteome</keyword>
<organism evidence="2 3">
    <name type="scientific">Neobacillus ginsengisoli</name>
    <dbReference type="NCBI Taxonomy" id="904295"/>
    <lineage>
        <taxon>Bacteria</taxon>
        <taxon>Bacillati</taxon>
        <taxon>Bacillota</taxon>
        <taxon>Bacilli</taxon>
        <taxon>Bacillales</taxon>
        <taxon>Bacillaceae</taxon>
        <taxon>Neobacillus</taxon>
    </lineage>
</organism>
<evidence type="ECO:0008006" key="4">
    <source>
        <dbReference type="Google" id="ProtNLM"/>
    </source>
</evidence>
<proteinExistence type="predicted"/>
<keyword evidence="1" id="KW-0472">Membrane</keyword>
<dbReference type="RefSeq" id="WP_307412959.1">
    <property type="nucleotide sequence ID" value="NZ_JAUSTW010000010.1"/>
</dbReference>
<keyword evidence="1" id="KW-0812">Transmembrane</keyword>
<reference evidence="2 3" key="1">
    <citation type="submission" date="2023-07" db="EMBL/GenBank/DDBJ databases">
        <title>Genomic Encyclopedia of Type Strains, Phase IV (KMG-IV): sequencing the most valuable type-strain genomes for metagenomic binning, comparative biology and taxonomic classification.</title>
        <authorList>
            <person name="Goeker M."/>
        </authorList>
    </citation>
    <scope>NUCLEOTIDE SEQUENCE [LARGE SCALE GENOMIC DNA]</scope>
    <source>
        <strain evidence="2 3">DSM 27594</strain>
    </source>
</reference>
<feature type="transmembrane region" description="Helical" evidence="1">
    <location>
        <begin position="129"/>
        <end position="146"/>
    </location>
</feature>